<evidence type="ECO:0000313" key="1">
    <source>
        <dbReference type="EMBL" id="NKY01495.1"/>
    </source>
</evidence>
<name>A0A846WID8_9ACTN</name>
<protein>
    <submittedName>
        <fullName evidence="1">Uncharacterized protein</fullName>
    </submittedName>
</protein>
<accession>A0A846WID8</accession>
<reference evidence="1 2" key="1">
    <citation type="submission" date="2020-04" db="EMBL/GenBank/DDBJ databases">
        <title>MicrobeNet Type strains.</title>
        <authorList>
            <person name="Nicholson A.C."/>
        </authorList>
    </citation>
    <scope>NUCLEOTIDE SEQUENCE [LARGE SCALE GENOMIC DNA]</scope>
    <source>
        <strain evidence="1 2">ATCC BAA-14</strain>
    </source>
</reference>
<dbReference type="RefSeq" id="WP_006369823.1">
    <property type="nucleotide sequence ID" value="NZ_JAAXPC010000004.1"/>
</dbReference>
<gene>
    <name evidence="1" type="ORF">HGA05_07925</name>
</gene>
<dbReference type="Proteomes" id="UP000563898">
    <property type="component" value="Unassembled WGS sequence"/>
</dbReference>
<dbReference type="AlphaFoldDB" id="A0A846WID8"/>
<sequence length="179" mass="19290">MPIGTNLWAAKVNNGTSGPITDLDVDVYTVEENGDRSSNRCRPAKGNISLRELMRDALSESLSGGLDAIGQQAQSMYSGLPPGFGFGSQMSQLGQLGGYGSMMSSHLMNSPQMSQVIQHVQQQMLDQFPRVIPAGQSAGVLYVVDGDAELRADIQFADEVGALWRRPFGESPEPVLEEE</sequence>
<organism evidence="1 2">
    <name type="scientific">Gordonia polyisoprenivorans</name>
    <dbReference type="NCBI Taxonomy" id="84595"/>
    <lineage>
        <taxon>Bacteria</taxon>
        <taxon>Bacillati</taxon>
        <taxon>Actinomycetota</taxon>
        <taxon>Actinomycetes</taxon>
        <taxon>Mycobacteriales</taxon>
        <taxon>Gordoniaceae</taxon>
        <taxon>Gordonia</taxon>
    </lineage>
</organism>
<comment type="caution">
    <text evidence="1">The sequence shown here is derived from an EMBL/GenBank/DDBJ whole genome shotgun (WGS) entry which is preliminary data.</text>
</comment>
<proteinExistence type="predicted"/>
<evidence type="ECO:0000313" key="2">
    <source>
        <dbReference type="Proteomes" id="UP000563898"/>
    </source>
</evidence>
<dbReference type="EMBL" id="JAAXPC010000004">
    <property type="protein sequence ID" value="NKY01495.1"/>
    <property type="molecule type" value="Genomic_DNA"/>
</dbReference>